<evidence type="ECO:0000313" key="2">
    <source>
        <dbReference type="Ensembl" id="ENSMMDP00005026322.1"/>
    </source>
</evidence>
<keyword evidence="1" id="KW-0175">Coiled coil</keyword>
<dbReference type="Proteomes" id="UP000472263">
    <property type="component" value="Chromosome 6"/>
</dbReference>
<proteinExistence type="predicted"/>
<protein>
    <submittedName>
        <fullName evidence="2">Uncharacterized protein</fullName>
    </submittedName>
</protein>
<reference evidence="2" key="2">
    <citation type="submission" date="2025-08" db="UniProtKB">
        <authorList>
            <consortium name="Ensembl"/>
        </authorList>
    </citation>
    <scope>IDENTIFICATION</scope>
</reference>
<reference evidence="2" key="1">
    <citation type="submission" date="2019-06" db="EMBL/GenBank/DDBJ databases">
        <authorList>
            <consortium name="Wellcome Sanger Institute Data Sharing"/>
        </authorList>
    </citation>
    <scope>NUCLEOTIDE SEQUENCE [LARGE SCALE GENOMIC DNA]</scope>
</reference>
<accession>A0A667YEX3</accession>
<organism evidence="2 3">
    <name type="scientific">Myripristis murdjan</name>
    <name type="common">pinecone soldierfish</name>
    <dbReference type="NCBI Taxonomy" id="586833"/>
    <lineage>
        <taxon>Eukaryota</taxon>
        <taxon>Metazoa</taxon>
        <taxon>Chordata</taxon>
        <taxon>Craniata</taxon>
        <taxon>Vertebrata</taxon>
        <taxon>Euteleostomi</taxon>
        <taxon>Actinopterygii</taxon>
        <taxon>Neopterygii</taxon>
        <taxon>Teleostei</taxon>
        <taxon>Neoteleostei</taxon>
        <taxon>Acanthomorphata</taxon>
        <taxon>Holocentriformes</taxon>
        <taxon>Holocentridae</taxon>
        <taxon>Myripristis</taxon>
    </lineage>
</organism>
<dbReference type="InParanoid" id="A0A667YEX3"/>
<keyword evidence="3" id="KW-1185">Reference proteome</keyword>
<evidence type="ECO:0000256" key="1">
    <source>
        <dbReference type="SAM" id="Coils"/>
    </source>
</evidence>
<sequence>MDGLREIKAFQIVKVAACEEEKKALLNKVEELNLLTQKLNATISEQAKKLQVCEAQKDALHQHNKALCQDNKTLHEEMDGLRETKAFQTNKLAACEEEKKALLNKVKELNLLTQKPNATISEQAKKLQVCEEQKDALQQHNKALCQDNKTLHEEMDGLRETKAIQIVKLAACEDEKKALLNKVGKLNVTVHKQAVKLQVYQAEKDIRQLLWSQYFPGTISHLLSGH</sequence>
<name>A0A667YEX3_9TELE</name>
<feature type="coiled-coil region" evidence="1">
    <location>
        <begin position="15"/>
        <end position="161"/>
    </location>
</feature>
<dbReference type="AlphaFoldDB" id="A0A667YEX3"/>
<dbReference type="Ensembl" id="ENSMMDT00005026873.1">
    <property type="protein sequence ID" value="ENSMMDP00005026322.1"/>
    <property type="gene ID" value="ENSMMDG00005012582.1"/>
</dbReference>
<reference evidence="2" key="3">
    <citation type="submission" date="2025-09" db="UniProtKB">
        <authorList>
            <consortium name="Ensembl"/>
        </authorList>
    </citation>
    <scope>IDENTIFICATION</scope>
</reference>
<evidence type="ECO:0000313" key="3">
    <source>
        <dbReference type="Proteomes" id="UP000472263"/>
    </source>
</evidence>